<sequence>MKKREFLKFTAAVSAWLASGKLPLLAGVAQLDAPFQIEPVSRAVPQFVPVRKTGLTGNYTLTYQIIRWNGKGLSGNDLNPPAGHLTLSRSQKGPGAEYRIEKQVVLPYWGGSRVRERQTGTFQAVLRVDADEIPQSWSFRSALTEPIPPDMISFAELSMEGTHVNNTIRLSGKQLRIEQEAPGTLRSEFTLPHLLMNGNSGKTPLRFTMLRELAKIHPDQRLEFETELPVPVSGETVLFDSYLQTGRGVQPIHWLTDKNGLVQIMTHGVENWLLQSVKEQ</sequence>
<dbReference type="RefSeq" id="WP_160627305.1">
    <property type="nucleotide sequence ID" value="NZ_CP047593.1"/>
</dbReference>
<accession>A0A6P1M6T3</accession>
<dbReference type="AlphaFoldDB" id="A0A6P1M6T3"/>
<evidence type="ECO:0000256" key="1">
    <source>
        <dbReference type="SAM" id="SignalP"/>
    </source>
</evidence>
<organism evidence="2 3">
    <name type="scientific">Tichowtungia aerotolerans</name>
    <dbReference type="NCBI Taxonomy" id="2697043"/>
    <lineage>
        <taxon>Bacteria</taxon>
        <taxon>Pseudomonadati</taxon>
        <taxon>Kiritimatiellota</taxon>
        <taxon>Tichowtungiia</taxon>
        <taxon>Tichowtungiales</taxon>
        <taxon>Tichowtungiaceae</taxon>
        <taxon>Tichowtungia</taxon>
    </lineage>
</organism>
<evidence type="ECO:0008006" key="4">
    <source>
        <dbReference type="Google" id="ProtNLM"/>
    </source>
</evidence>
<dbReference type="KEGG" id="taer:GT409_04375"/>
<name>A0A6P1M6T3_9BACT</name>
<gene>
    <name evidence="2" type="ORF">GT409_04375</name>
</gene>
<keyword evidence="3" id="KW-1185">Reference proteome</keyword>
<evidence type="ECO:0000313" key="3">
    <source>
        <dbReference type="Proteomes" id="UP000464954"/>
    </source>
</evidence>
<dbReference type="EMBL" id="CP047593">
    <property type="protein sequence ID" value="QHI68713.1"/>
    <property type="molecule type" value="Genomic_DNA"/>
</dbReference>
<protein>
    <recommendedName>
        <fullName evidence="4">DUF3108 domain-containing protein</fullName>
    </recommendedName>
</protein>
<reference evidence="2 3" key="1">
    <citation type="submission" date="2020-01" db="EMBL/GenBank/DDBJ databases">
        <title>Ponticoccus aerotolerans gen. nov., sp. nov., an anaerobic bacterium and proposal of Ponticoccusceae fam. nov., Ponticoccusles ord. nov. and Ponticoccuse classis nov. in the phylum Kiritimatiellaeota.</title>
        <authorList>
            <person name="Zhou L.Y."/>
            <person name="Du Z.J."/>
        </authorList>
    </citation>
    <scope>NUCLEOTIDE SEQUENCE [LARGE SCALE GENOMIC DNA]</scope>
    <source>
        <strain evidence="2 3">S-5007</strain>
    </source>
</reference>
<evidence type="ECO:0000313" key="2">
    <source>
        <dbReference type="EMBL" id="QHI68713.1"/>
    </source>
</evidence>
<proteinExistence type="predicted"/>
<feature type="signal peptide" evidence="1">
    <location>
        <begin position="1"/>
        <end position="26"/>
    </location>
</feature>
<dbReference type="Proteomes" id="UP000464954">
    <property type="component" value="Chromosome"/>
</dbReference>
<keyword evidence="1" id="KW-0732">Signal</keyword>
<feature type="chain" id="PRO_5026661138" description="DUF3108 domain-containing protein" evidence="1">
    <location>
        <begin position="27"/>
        <end position="280"/>
    </location>
</feature>